<dbReference type="SFLD" id="SFLDS00029">
    <property type="entry name" value="Radical_SAM"/>
    <property type="match status" value="1"/>
</dbReference>
<keyword evidence="3" id="KW-0004">4Fe-4S</keyword>
<organism evidence="12 13">
    <name type="scientific">Desulfosporosinus acidiphilus (strain DSM 22704 / JCM 16185 / SJ4)</name>
    <dbReference type="NCBI Taxonomy" id="646529"/>
    <lineage>
        <taxon>Bacteria</taxon>
        <taxon>Bacillati</taxon>
        <taxon>Bacillota</taxon>
        <taxon>Clostridia</taxon>
        <taxon>Eubacteriales</taxon>
        <taxon>Desulfitobacteriaceae</taxon>
        <taxon>Desulfosporosinus</taxon>
    </lineage>
</organism>
<dbReference type="KEGG" id="dai:Desaci_1174"/>
<dbReference type="Gene3D" id="3.30.70.20">
    <property type="match status" value="1"/>
</dbReference>
<gene>
    <name evidence="12" type="ordered locus">Desaci_1174</name>
</gene>
<dbReference type="SUPFAM" id="SSF102114">
    <property type="entry name" value="Radical SAM enzymes"/>
    <property type="match status" value="1"/>
</dbReference>
<dbReference type="InterPro" id="IPR012839">
    <property type="entry name" value="Organic_radical_activase"/>
</dbReference>
<evidence type="ECO:0000313" key="12">
    <source>
        <dbReference type="EMBL" id="AFM40208.1"/>
    </source>
</evidence>
<dbReference type="Pfam" id="PF00037">
    <property type="entry name" value="Fer4"/>
    <property type="match status" value="1"/>
</dbReference>
<accession>I4D334</accession>
<reference evidence="12 13" key="1">
    <citation type="journal article" date="2012" name="J. Bacteriol.">
        <title>Complete genome sequences of Desulfosporosinus orientis DSM765T, Desulfosporosinus youngiae DSM17734T, Desulfosporosinus meridiei DSM13257T, and Desulfosporosinus acidiphilus DSM22704T.</title>
        <authorList>
            <person name="Pester M."/>
            <person name="Brambilla E."/>
            <person name="Alazard D."/>
            <person name="Rattei T."/>
            <person name="Weinmaier T."/>
            <person name="Han J."/>
            <person name="Lucas S."/>
            <person name="Lapidus A."/>
            <person name="Cheng J.F."/>
            <person name="Goodwin L."/>
            <person name="Pitluck S."/>
            <person name="Peters L."/>
            <person name="Ovchinnikova G."/>
            <person name="Teshima H."/>
            <person name="Detter J.C."/>
            <person name="Han C.S."/>
            <person name="Tapia R."/>
            <person name="Land M.L."/>
            <person name="Hauser L."/>
            <person name="Kyrpides N.C."/>
            <person name="Ivanova N.N."/>
            <person name="Pagani I."/>
            <person name="Huntmann M."/>
            <person name="Wei C.L."/>
            <person name="Davenport K.W."/>
            <person name="Daligault H."/>
            <person name="Chain P.S."/>
            <person name="Chen A."/>
            <person name="Mavromatis K."/>
            <person name="Markowitz V."/>
            <person name="Szeto E."/>
            <person name="Mikhailova N."/>
            <person name="Pati A."/>
            <person name="Wagner M."/>
            <person name="Woyke T."/>
            <person name="Ollivier B."/>
            <person name="Klenk H.P."/>
            <person name="Spring S."/>
            <person name="Loy A."/>
        </authorList>
    </citation>
    <scope>NUCLEOTIDE SEQUENCE [LARGE SCALE GENOMIC DNA]</scope>
    <source>
        <strain evidence="13">DSM 22704 / JCM 16185 / SJ4</strain>
    </source>
</reference>
<dbReference type="Proteomes" id="UP000002892">
    <property type="component" value="Chromosome"/>
</dbReference>
<evidence type="ECO:0000259" key="11">
    <source>
        <dbReference type="PROSITE" id="PS51918"/>
    </source>
</evidence>
<dbReference type="SFLD" id="SFLDG01066">
    <property type="entry name" value="organic_radical-activating_enz"/>
    <property type="match status" value="1"/>
</dbReference>
<dbReference type="GO" id="GO:0016491">
    <property type="term" value="F:oxidoreductase activity"/>
    <property type="evidence" value="ECO:0007669"/>
    <property type="project" value="UniProtKB-KW"/>
</dbReference>
<dbReference type="GO" id="GO:0046872">
    <property type="term" value="F:metal ion binding"/>
    <property type="evidence" value="ECO:0007669"/>
    <property type="project" value="UniProtKB-KW"/>
</dbReference>
<dbReference type="InterPro" id="IPR034457">
    <property type="entry name" value="Organic_radical-activating"/>
</dbReference>
<dbReference type="STRING" id="646529.Desaci_1174"/>
<dbReference type="Pfam" id="PF04055">
    <property type="entry name" value="Radical_SAM"/>
    <property type="match status" value="1"/>
</dbReference>
<evidence type="ECO:0000256" key="4">
    <source>
        <dbReference type="ARBA" id="ARBA00022691"/>
    </source>
</evidence>
<dbReference type="InterPro" id="IPR040074">
    <property type="entry name" value="BssD/PflA/YjjW"/>
</dbReference>
<proteinExistence type="inferred from homology"/>
<comment type="catalytic activity">
    <reaction evidence="9">
        <text>glycyl-[protein] + reduced [flavodoxin] + S-adenosyl-L-methionine = glycin-2-yl radical-[protein] + semiquinone [flavodoxin] + 5'-deoxyadenosine + L-methionine + H(+)</text>
        <dbReference type="Rhea" id="RHEA:61976"/>
        <dbReference type="Rhea" id="RHEA-COMP:10622"/>
        <dbReference type="Rhea" id="RHEA-COMP:14480"/>
        <dbReference type="Rhea" id="RHEA-COMP:15993"/>
        <dbReference type="Rhea" id="RHEA-COMP:15994"/>
        <dbReference type="ChEBI" id="CHEBI:15378"/>
        <dbReference type="ChEBI" id="CHEBI:17319"/>
        <dbReference type="ChEBI" id="CHEBI:29947"/>
        <dbReference type="ChEBI" id="CHEBI:32722"/>
        <dbReference type="ChEBI" id="CHEBI:57618"/>
        <dbReference type="ChEBI" id="CHEBI:57844"/>
        <dbReference type="ChEBI" id="CHEBI:59789"/>
        <dbReference type="ChEBI" id="CHEBI:140311"/>
    </reaction>
</comment>
<evidence type="ECO:0000256" key="9">
    <source>
        <dbReference type="ARBA" id="ARBA00047365"/>
    </source>
</evidence>
<sequence length="308" mass="35014">MTDGVLNVTQGKIINIMKYSIHDGPGIRTAVFFKGCPLNCLWCHNPESQKYDQELFYWPDRCIGCGQCLASCVNDAIRLAEDQLIFYRTQCQACGDCCKVCHAGARDLAAKTMSVSQVMAEIEKDLVFYDESGGGVTFSGGEALMQPVFLTELLKECQKKEIHTAVETCGYAKPEILHTISPFVNLFLYDLKLMDSQRHQHYTGVPNELILDNLRWLTEHHPKVHVRVPIIPGCNDDKENLHQLGEFVASLKRIQELHLLPYHRAGVDKYKRLGLEYQLPEIQVPENEQMEKIKMELERYGLKVKIGG</sequence>
<keyword evidence="7" id="KW-0408">Iron</keyword>
<dbReference type="SFLD" id="SFLDG01118">
    <property type="entry name" value="activating_enzymes__group_2"/>
    <property type="match status" value="1"/>
</dbReference>
<dbReference type="InterPro" id="IPR017896">
    <property type="entry name" value="4Fe4S_Fe-S-bd"/>
</dbReference>
<keyword evidence="5" id="KW-0479">Metal-binding</keyword>
<dbReference type="EMBL" id="CP003639">
    <property type="protein sequence ID" value="AFM40208.1"/>
    <property type="molecule type" value="Genomic_DNA"/>
</dbReference>
<feature type="domain" description="Radical SAM core" evidence="11">
    <location>
        <begin position="22"/>
        <end position="303"/>
    </location>
</feature>
<dbReference type="HOGENOM" id="CLU_058969_0_0_9"/>
<evidence type="ECO:0000256" key="6">
    <source>
        <dbReference type="ARBA" id="ARBA00023002"/>
    </source>
</evidence>
<protein>
    <submittedName>
        <fullName evidence="12">Glycyl-radical enzyme activator family protein</fullName>
    </submittedName>
</protein>
<evidence type="ECO:0000256" key="3">
    <source>
        <dbReference type="ARBA" id="ARBA00022485"/>
    </source>
</evidence>
<evidence type="ECO:0000313" key="13">
    <source>
        <dbReference type="Proteomes" id="UP000002892"/>
    </source>
</evidence>
<dbReference type="GO" id="GO:0051539">
    <property type="term" value="F:4 iron, 4 sulfur cluster binding"/>
    <property type="evidence" value="ECO:0007669"/>
    <property type="project" value="UniProtKB-KW"/>
</dbReference>
<dbReference type="PIRSF" id="PIRSF000371">
    <property type="entry name" value="PFL_act_enz"/>
    <property type="match status" value="1"/>
</dbReference>
<comment type="cofactor">
    <cofactor evidence="1">
        <name>[4Fe-4S] cluster</name>
        <dbReference type="ChEBI" id="CHEBI:49883"/>
    </cofactor>
</comment>
<dbReference type="PROSITE" id="PS51379">
    <property type="entry name" value="4FE4S_FER_2"/>
    <property type="match status" value="1"/>
</dbReference>
<feature type="domain" description="4Fe-4S ferredoxin-type" evidence="10">
    <location>
        <begin position="53"/>
        <end position="82"/>
    </location>
</feature>
<evidence type="ECO:0000256" key="2">
    <source>
        <dbReference type="ARBA" id="ARBA00009777"/>
    </source>
</evidence>
<dbReference type="SUPFAM" id="SSF54862">
    <property type="entry name" value="4Fe-4S ferredoxins"/>
    <property type="match status" value="1"/>
</dbReference>
<evidence type="ECO:0000256" key="5">
    <source>
        <dbReference type="ARBA" id="ARBA00022723"/>
    </source>
</evidence>
<name>I4D334_DESAJ</name>
<keyword evidence="6" id="KW-0560">Oxidoreductase</keyword>
<dbReference type="InterPro" id="IPR001989">
    <property type="entry name" value="Radical_activat_CS"/>
</dbReference>
<evidence type="ECO:0000256" key="7">
    <source>
        <dbReference type="ARBA" id="ARBA00023004"/>
    </source>
</evidence>
<dbReference type="Gene3D" id="3.80.30.10">
    <property type="entry name" value="pyruvate-formate lyase- activating enzyme"/>
    <property type="match status" value="1"/>
</dbReference>
<dbReference type="PANTHER" id="PTHR30352">
    <property type="entry name" value="PYRUVATE FORMATE-LYASE-ACTIVATING ENZYME"/>
    <property type="match status" value="1"/>
</dbReference>
<dbReference type="InterPro" id="IPR058240">
    <property type="entry name" value="rSAM_sf"/>
</dbReference>
<dbReference type="Pfam" id="PF13353">
    <property type="entry name" value="Fer4_12"/>
    <property type="match status" value="1"/>
</dbReference>
<dbReference type="RefSeq" id="WP_014826215.1">
    <property type="nucleotide sequence ID" value="NC_018068.1"/>
</dbReference>
<dbReference type="PROSITE" id="PS01087">
    <property type="entry name" value="RADICAL_ACTIVATING"/>
    <property type="match status" value="1"/>
</dbReference>
<dbReference type="PROSITE" id="PS51918">
    <property type="entry name" value="RADICAL_SAM"/>
    <property type="match status" value="1"/>
</dbReference>
<keyword evidence="13" id="KW-1185">Reference proteome</keyword>
<dbReference type="AlphaFoldDB" id="I4D334"/>
<dbReference type="eggNOG" id="COG1180">
    <property type="taxonomic scope" value="Bacteria"/>
</dbReference>
<comment type="similarity">
    <text evidence="2">Belongs to the organic radical-activating enzymes family.</text>
</comment>
<evidence type="ECO:0000259" key="10">
    <source>
        <dbReference type="PROSITE" id="PS51379"/>
    </source>
</evidence>
<dbReference type="NCBIfam" id="TIGR02494">
    <property type="entry name" value="PFLE_PFLC"/>
    <property type="match status" value="1"/>
</dbReference>
<evidence type="ECO:0000256" key="8">
    <source>
        <dbReference type="ARBA" id="ARBA00023014"/>
    </source>
</evidence>
<dbReference type="InterPro" id="IPR007197">
    <property type="entry name" value="rSAM"/>
</dbReference>
<evidence type="ECO:0000256" key="1">
    <source>
        <dbReference type="ARBA" id="ARBA00001966"/>
    </source>
</evidence>
<keyword evidence="4" id="KW-0949">S-adenosyl-L-methionine</keyword>
<keyword evidence="8" id="KW-0411">Iron-sulfur</keyword>
<dbReference type="PANTHER" id="PTHR30352:SF4">
    <property type="entry name" value="PYRUVATE FORMATE-LYASE 2-ACTIVATING ENZYME"/>
    <property type="match status" value="1"/>
</dbReference>